<organism evidence="8 9">
    <name type="scientific">Periweissella cryptocerci</name>
    <dbReference type="NCBI Taxonomy" id="2506420"/>
    <lineage>
        <taxon>Bacteria</taxon>
        <taxon>Bacillati</taxon>
        <taxon>Bacillota</taxon>
        <taxon>Bacilli</taxon>
        <taxon>Lactobacillales</taxon>
        <taxon>Lactobacillaceae</taxon>
        <taxon>Periweissella</taxon>
    </lineage>
</organism>
<proteinExistence type="inferred from homology"/>
<keyword evidence="2 7" id="KW-0812">Transmembrane</keyword>
<keyword evidence="5 7" id="KW-0456">Lyase</keyword>
<dbReference type="Gene3D" id="3.30.1490.480">
    <property type="entry name" value="Endolytic murein transglycosylase"/>
    <property type="match status" value="1"/>
</dbReference>
<dbReference type="EC" id="4.2.2.29" evidence="7"/>
<evidence type="ECO:0000256" key="3">
    <source>
        <dbReference type="ARBA" id="ARBA00022989"/>
    </source>
</evidence>
<dbReference type="HAMAP" id="MF_02065">
    <property type="entry name" value="MltG"/>
    <property type="match status" value="1"/>
</dbReference>
<keyword evidence="9" id="KW-1185">Reference proteome</keyword>
<gene>
    <name evidence="7 8" type="primary">mltG</name>
    <name evidence="8" type="ORF">EQG49_11020</name>
</gene>
<dbReference type="AlphaFoldDB" id="A0A4P6YW23"/>
<sequence>MAEADFTPRNEQYTPAKKSNVFVTILKILVILVIVVGAAAGGYYLHLRNDTSALSAKSTKKIEFHVVDGSSSQQIATSLQKKGVIKHDFAFDRYVAKNNINDLKAGYFELSPNMDLATIAKALQQPGAQYPANTTPKGFVLMREGETAEQFAKTVAAETKFSAKDWLATLNDPAYLKRLHALYPELLDSAMKAKGTRYKLEGYLFPATYDVRAATKPSEITTQMVTKTNQVMQPYFGQMKQKKLSVQEVLTLASLVEREAITPTDRAKVAGVFFNRLDTHMTLGSDISVKYALDSDKTNLNNKDTQVKSPYNLYTNQGYGPGPFNSPSLESIEAVLKPLDRDKKFYYFIADLKSGKVYFTHNLVEHEKLNAKLYKINHSK</sequence>
<name>A0A4P6YW23_9LACO</name>
<keyword evidence="4 7" id="KW-0472">Membrane</keyword>
<evidence type="ECO:0000256" key="2">
    <source>
        <dbReference type="ARBA" id="ARBA00022692"/>
    </source>
</evidence>
<dbReference type="EMBL" id="CP037940">
    <property type="protein sequence ID" value="QBO36937.1"/>
    <property type="molecule type" value="Genomic_DNA"/>
</dbReference>
<evidence type="ECO:0000256" key="4">
    <source>
        <dbReference type="ARBA" id="ARBA00023136"/>
    </source>
</evidence>
<dbReference type="Proteomes" id="UP000292886">
    <property type="component" value="Chromosome"/>
</dbReference>
<evidence type="ECO:0000256" key="7">
    <source>
        <dbReference type="HAMAP-Rule" id="MF_02065"/>
    </source>
</evidence>
<comment type="subcellular location">
    <subcellularLocation>
        <location evidence="7">Cell membrane</location>
        <topology evidence="7">Single-pass membrane protein</topology>
    </subcellularLocation>
</comment>
<keyword evidence="6 7" id="KW-0961">Cell wall biogenesis/degradation</keyword>
<keyword evidence="1 7" id="KW-1003">Cell membrane</keyword>
<dbReference type="GO" id="GO:0008932">
    <property type="term" value="F:lytic endotransglycosylase activity"/>
    <property type="evidence" value="ECO:0007669"/>
    <property type="project" value="UniProtKB-UniRule"/>
</dbReference>
<feature type="transmembrane region" description="Helical" evidence="7">
    <location>
        <begin position="21"/>
        <end position="45"/>
    </location>
</feature>
<dbReference type="PANTHER" id="PTHR30518">
    <property type="entry name" value="ENDOLYTIC MUREIN TRANSGLYCOSYLASE"/>
    <property type="match status" value="1"/>
</dbReference>
<dbReference type="GO" id="GO:0071555">
    <property type="term" value="P:cell wall organization"/>
    <property type="evidence" value="ECO:0007669"/>
    <property type="project" value="UniProtKB-KW"/>
</dbReference>
<dbReference type="GO" id="GO:0005886">
    <property type="term" value="C:plasma membrane"/>
    <property type="evidence" value="ECO:0007669"/>
    <property type="project" value="UniProtKB-SubCell"/>
</dbReference>
<evidence type="ECO:0000256" key="5">
    <source>
        <dbReference type="ARBA" id="ARBA00023239"/>
    </source>
</evidence>
<feature type="site" description="Important for catalytic activity" evidence="7">
    <location>
        <position position="259"/>
    </location>
</feature>
<dbReference type="KEGG" id="wei:EQG49_11020"/>
<comment type="similarity">
    <text evidence="7">Belongs to the transglycosylase MltG family.</text>
</comment>
<evidence type="ECO:0000256" key="1">
    <source>
        <dbReference type="ARBA" id="ARBA00022475"/>
    </source>
</evidence>
<evidence type="ECO:0000256" key="6">
    <source>
        <dbReference type="ARBA" id="ARBA00023316"/>
    </source>
</evidence>
<comment type="catalytic activity">
    <reaction evidence="7">
        <text>a peptidoglycan chain = a peptidoglycan chain with N-acetyl-1,6-anhydromuramyl-[peptide] at the reducing end + a peptidoglycan chain with N-acetylglucosamine at the non-reducing end.</text>
        <dbReference type="EC" id="4.2.2.29"/>
    </reaction>
</comment>
<dbReference type="GO" id="GO:0009252">
    <property type="term" value="P:peptidoglycan biosynthetic process"/>
    <property type="evidence" value="ECO:0007669"/>
    <property type="project" value="UniProtKB-UniRule"/>
</dbReference>
<evidence type="ECO:0000313" key="8">
    <source>
        <dbReference type="EMBL" id="QBO36937.1"/>
    </source>
</evidence>
<reference evidence="9" key="1">
    <citation type="submission" date="2019-03" db="EMBL/GenBank/DDBJ databases">
        <title>Weissella sp. 26KH-42 Genome sequencing.</title>
        <authorList>
            <person name="Heo J."/>
            <person name="Kim S.-J."/>
            <person name="Kim J.-S."/>
            <person name="Hong S.-B."/>
            <person name="Kwon S.-W."/>
        </authorList>
    </citation>
    <scope>NUCLEOTIDE SEQUENCE [LARGE SCALE GENOMIC DNA]</scope>
    <source>
        <strain evidence="9">26KH-42</strain>
    </source>
</reference>
<dbReference type="InterPro" id="IPR003770">
    <property type="entry name" value="MLTG-like"/>
</dbReference>
<dbReference type="Pfam" id="PF02618">
    <property type="entry name" value="YceG"/>
    <property type="match status" value="1"/>
</dbReference>
<evidence type="ECO:0000313" key="9">
    <source>
        <dbReference type="Proteomes" id="UP000292886"/>
    </source>
</evidence>
<protein>
    <recommendedName>
        <fullName evidence="7">Endolytic murein transglycosylase</fullName>
        <ecNumber evidence="7">4.2.2.29</ecNumber>
    </recommendedName>
    <alternativeName>
        <fullName evidence="7">Peptidoglycan lytic transglycosylase</fullName>
    </alternativeName>
    <alternativeName>
        <fullName evidence="7">Peptidoglycan polymerization terminase</fullName>
    </alternativeName>
</protein>
<accession>A0A4P6YW23</accession>
<dbReference type="OrthoDB" id="9814591at2"/>
<dbReference type="CDD" id="cd08010">
    <property type="entry name" value="MltG_like"/>
    <property type="match status" value="1"/>
</dbReference>
<dbReference type="RefSeq" id="WP_133364014.1">
    <property type="nucleotide sequence ID" value="NZ_CP037940.1"/>
</dbReference>
<keyword evidence="3 7" id="KW-1133">Transmembrane helix</keyword>
<comment type="function">
    <text evidence="7">Functions as a peptidoglycan terminase that cleaves nascent peptidoglycan strands endolytically to terminate their elongation.</text>
</comment>
<dbReference type="PANTHER" id="PTHR30518:SF2">
    <property type="entry name" value="ENDOLYTIC MUREIN TRANSGLYCOSYLASE"/>
    <property type="match status" value="1"/>
</dbReference>
<dbReference type="NCBIfam" id="TIGR00247">
    <property type="entry name" value="endolytic transglycosylase MltG"/>
    <property type="match status" value="1"/>
</dbReference>